<keyword evidence="2" id="KW-0001">2Fe-2S</keyword>
<dbReference type="SUPFAM" id="SSF55961">
    <property type="entry name" value="Bet v1-like"/>
    <property type="match status" value="1"/>
</dbReference>
<evidence type="ECO:0000313" key="8">
    <source>
        <dbReference type="EMBL" id="MCP1246650.1"/>
    </source>
</evidence>
<dbReference type="PROSITE" id="PS51296">
    <property type="entry name" value="RIESKE"/>
    <property type="match status" value="1"/>
</dbReference>
<dbReference type="SUPFAM" id="SSF50022">
    <property type="entry name" value="ISP domain"/>
    <property type="match status" value="1"/>
</dbReference>
<accession>A0ABT1EW19</accession>
<evidence type="ECO:0000256" key="3">
    <source>
        <dbReference type="ARBA" id="ARBA00022723"/>
    </source>
</evidence>
<organism evidence="8 9">
    <name type="scientific">Acetobacter cerevisiae</name>
    <dbReference type="NCBI Taxonomy" id="178900"/>
    <lineage>
        <taxon>Bacteria</taxon>
        <taxon>Pseudomonadati</taxon>
        <taxon>Pseudomonadota</taxon>
        <taxon>Alphaproteobacteria</taxon>
        <taxon>Acetobacterales</taxon>
        <taxon>Acetobacteraceae</taxon>
        <taxon>Acetobacter</taxon>
    </lineage>
</organism>
<evidence type="ECO:0000259" key="7">
    <source>
        <dbReference type="PROSITE" id="PS51296"/>
    </source>
</evidence>
<dbReference type="InterPro" id="IPR001663">
    <property type="entry name" value="Rng_hydr_dOase-A"/>
</dbReference>
<evidence type="ECO:0000313" key="9">
    <source>
        <dbReference type="Proteomes" id="UP001523543"/>
    </source>
</evidence>
<feature type="domain" description="Rieske" evidence="7">
    <location>
        <begin position="9"/>
        <end position="118"/>
    </location>
</feature>
<dbReference type="EMBL" id="JAMYZR010000024">
    <property type="protein sequence ID" value="MCP1246650.1"/>
    <property type="molecule type" value="Genomic_DNA"/>
</dbReference>
<dbReference type="Proteomes" id="UP001523543">
    <property type="component" value="Unassembled WGS sequence"/>
</dbReference>
<keyword evidence="3" id="KW-0479">Metal-binding</keyword>
<dbReference type="InterPro" id="IPR036922">
    <property type="entry name" value="Rieske_2Fe-2S_sf"/>
</dbReference>
<evidence type="ECO:0000256" key="1">
    <source>
        <dbReference type="ARBA" id="ARBA00001962"/>
    </source>
</evidence>
<evidence type="ECO:0000256" key="5">
    <source>
        <dbReference type="ARBA" id="ARBA00023004"/>
    </source>
</evidence>
<keyword evidence="9" id="KW-1185">Reference proteome</keyword>
<proteinExistence type="predicted"/>
<dbReference type="PANTHER" id="PTHR43756:SF5">
    <property type="entry name" value="CHOLINE MONOOXYGENASE, CHLOROPLASTIC"/>
    <property type="match status" value="1"/>
</dbReference>
<keyword evidence="5" id="KW-0408">Iron</keyword>
<dbReference type="InterPro" id="IPR017941">
    <property type="entry name" value="Rieske_2Fe-2S"/>
</dbReference>
<reference evidence="8 9" key="1">
    <citation type="submission" date="2022-06" db="EMBL/GenBank/DDBJ databases">
        <title>Acetobacer genomes from food samples.</title>
        <authorList>
            <person name="Sombolestani A."/>
        </authorList>
    </citation>
    <scope>NUCLEOTIDE SEQUENCE [LARGE SCALE GENOMIC DNA]</scope>
    <source>
        <strain evidence="8 9">R-83281</strain>
    </source>
</reference>
<dbReference type="Gene3D" id="2.102.10.10">
    <property type="entry name" value="Rieske [2Fe-2S] iron-sulphur domain"/>
    <property type="match status" value="1"/>
</dbReference>
<dbReference type="InterPro" id="IPR015879">
    <property type="entry name" value="Ring_hydroxy_dOase_asu_C_dom"/>
</dbReference>
<evidence type="ECO:0000256" key="2">
    <source>
        <dbReference type="ARBA" id="ARBA00022714"/>
    </source>
</evidence>
<keyword evidence="8" id="KW-0223">Dioxygenase</keyword>
<keyword evidence="4" id="KW-0560">Oxidoreductase</keyword>
<keyword evidence="6" id="KW-0411">Iron-sulfur</keyword>
<name>A0ABT1EW19_9PROT</name>
<gene>
    <name evidence="8" type="ORF">NKW54_11960</name>
</gene>
<dbReference type="CDD" id="cd03469">
    <property type="entry name" value="Rieske_RO_Alpha_N"/>
    <property type="match status" value="1"/>
</dbReference>
<comment type="cofactor">
    <cofactor evidence="1">
        <name>Fe cation</name>
        <dbReference type="ChEBI" id="CHEBI:24875"/>
    </cofactor>
</comment>
<protein>
    <submittedName>
        <fullName evidence="8">Aromatic ring-hydroxylating dioxygenase subunit alpha</fullName>
    </submittedName>
</protein>
<dbReference type="Gene3D" id="3.90.380.10">
    <property type="entry name" value="Naphthalene 1,2-dioxygenase Alpha Subunit, Chain A, domain 1"/>
    <property type="match status" value="1"/>
</dbReference>
<evidence type="ECO:0000256" key="6">
    <source>
        <dbReference type="ARBA" id="ARBA00023014"/>
    </source>
</evidence>
<dbReference type="PRINTS" id="PR00090">
    <property type="entry name" value="RNGDIOXGNASE"/>
</dbReference>
<dbReference type="Pfam" id="PF00355">
    <property type="entry name" value="Rieske"/>
    <property type="match status" value="1"/>
</dbReference>
<dbReference type="PANTHER" id="PTHR43756">
    <property type="entry name" value="CHOLINE MONOOXYGENASE, CHLOROPLASTIC"/>
    <property type="match status" value="1"/>
</dbReference>
<comment type="caution">
    <text evidence="8">The sequence shown here is derived from an EMBL/GenBank/DDBJ whole genome shotgun (WGS) entry which is preliminary data.</text>
</comment>
<dbReference type="GO" id="GO:0051213">
    <property type="term" value="F:dioxygenase activity"/>
    <property type="evidence" value="ECO:0007669"/>
    <property type="project" value="UniProtKB-KW"/>
</dbReference>
<dbReference type="Pfam" id="PF00848">
    <property type="entry name" value="Ring_hydroxyl_A"/>
    <property type="match status" value="1"/>
</dbReference>
<evidence type="ECO:0000256" key="4">
    <source>
        <dbReference type="ARBA" id="ARBA00023002"/>
    </source>
</evidence>
<sequence>MDRIFKRNWIWVAHRSDLPDPGSFITTFVGQHPVIVSRDRKGEVHVLLNRCRHRGATVCEHKSGKAASFVCPYHGWAYGQDGALRAVPQPKGYGDSLDKSKLPLVSLRVEDYNGMIFATFNADIMPLDEWLGPAKIWIDLFMKQGAGWPIKTMGEHKFTFPGNWKIQLENTTDAYHFPIVHKSFLDSVDNQTQNIFDFVEGDGFVEDLGNGHSVMVMIPELVDLEENLDAPIPERFQRLAEALSKDYPPEKVRQIVRAVGGSGFNLNLYPNVACSMAFFRVLRPLAVDETEIRHIAIGMDGGPEIANEVRLRLHEHFQGPLGFGTPDDSEAWDRVQRGALAGYNIDILLNRGLEHEAKRESGLLFSDVTAETGMRAAYRQWLTDMTCETAIEEAVQ</sequence>
<dbReference type="CDD" id="cd08879">
    <property type="entry name" value="RHO_alpha_C_AntDO-like"/>
    <property type="match status" value="1"/>
</dbReference>